<protein>
    <submittedName>
        <fullName evidence="2">Uncharacterized protein</fullName>
    </submittedName>
</protein>
<reference evidence="2 3" key="1">
    <citation type="submission" date="2015-05" db="EMBL/GenBank/DDBJ databases">
        <title>Evolution of Trichinella species and genotypes.</title>
        <authorList>
            <person name="Korhonen P.K."/>
            <person name="Edoardo P."/>
            <person name="Giuseppe L.R."/>
            <person name="Gasser R.B."/>
        </authorList>
    </citation>
    <scope>NUCLEOTIDE SEQUENCE [LARGE SCALE GENOMIC DNA]</scope>
    <source>
        <strain evidence="2">ISS10</strain>
    </source>
</reference>
<feature type="region of interest" description="Disordered" evidence="1">
    <location>
        <begin position="1"/>
        <end position="27"/>
    </location>
</feature>
<dbReference type="OrthoDB" id="10443312at2759"/>
<evidence type="ECO:0000256" key="1">
    <source>
        <dbReference type="SAM" id="MobiDB-lite"/>
    </source>
</evidence>
<dbReference type="Proteomes" id="UP000054721">
    <property type="component" value="Unassembled WGS sequence"/>
</dbReference>
<accession>A0A0V1LGH7</accession>
<gene>
    <name evidence="2" type="ORF">T02_7000</name>
</gene>
<comment type="caution">
    <text evidence="2">The sequence shown here is derived from an EMBL/GenBank/DDBJ whole genome shotgun (WGS) entry which is preliminary data.</text>
</comment>
<name>A0A0V1LGH7_9BILA</name>
<evidence type="ECO:0000313" key="2">
    <source>
        <dbReference type="EMBL" id="KRZ58460.1"/>
    </source>
</evidence>
<feature type="compositionally biased region" description="Low complexity" evidence="1">
    <location>
        <begin position="14"/>
        <end position="26"/>
    </location>
</feature>
<proteinExistence type="predicted"/>
<evidence type="ECO:0000313" key="3">
    <source>
        <dbReference type="Proteomes" id="UP000054721"/>
    </source>
</evidence>
<sequence length="67" mass="7401">MSSFCFLIRDGGNSSSSSSSSSSSWSPLAVTNLTSLFWKKRLWSFRLMLSDCRRAGQILFLAYGNGP</sequence>
<keyword evidence="3" id="KW-1185">Reference proteome</keyword>
<dbReference type="EMBL" id="JYDW01000057">
    <property type="protein sequence ID" value="KRZ58460.1"/>
    <property type="molecule type" value="Genomic_DNA"/>
</dbReference>
<organism evidence="2 3">
    <name type="scientific">Trichinella nativa</name>
    <dbReference type="NCBI Taxonomy" id="6335"/>
    <lineage>
        <taxon>Eukaryota</taxon>
        <taxon>Metazoa</taxon>
        <taxon>Ecdysozoa</taxon>
        <taxon>Nematoda</taxon>
        <taxon>Enoplea</taxon>
        <taxon>Dorylaimia</taxon>
        <taxon>Trichinellida</taxon>
        <taxon>Trichinellidae</taxon>
        <taxon>Trichinella</taxon>
    </lineage>
</organism>
<dbReference type="AlphaFoldDB" id="A0A0V1LGH7"/>